<dbReference type="Proteomes" id="UP001321473">
    <property type="component" value="Unassembled WGS sequence"/>
</dbReference>
<feature type="signal peptide" evidence="1">
    <location>
        <begin position="1"/>
        <end position="21"/>
    </location>
</feature>
<gene>
    <name evidence="2" type="ORF">V5799_007324</name>
</gene>
<protein>
    <recommendedName>
        <fullName evidence="4">Secreted metalloprotease</fullName>
    </recommendedName>
</protein>
<dbReference type="InterPro" id="IPR024079">
    <property type="entry name" value="MetalloPept_cat_dom_sf"/>
</dbReference>
<proteinExistence type="predicted"/>
<reference evidence="2 3" key="1">
    <citation type="journal article" date="2023" name="Arcadia Sci">
        <title>De novo assembly of a long-read Amblyomma americanum tick genome.</title>
        <authorList>
            <person name="Chou S."/>
            <person name="Poskanzer K.E."/>
            <person name="Rollins M."/>
            <person name="Thuy-Boun P.S."/>
        </authorList>
    </citation>
    <scope>NUCLEOTIDE SEQUENCE [LARGE SCALE GENOMIC DNA]</scope>
    <source>
        <strain evidence="2">F_SG_1</strain>
        <tissue evidence="2">Salivary glands</tissue>
    </source>
</reference>
<dbReference type="GO" id="GO:0008237">
    <property type="term" value="F:metallopeptidase activity"/>
    <property type="evidence" value="ECO:0007669"/>
    <property type="project" value="InterPro"/>
</dbReference>
<comment type="caution">
    <text evidence="2">The sequence shown here is derived from an EMBL/GenBank/DDBJ whole genome shotgun (WGS) entry which is preliminary data.</text>
</comment>
<dbReference type="EMBL" id="JARKHS020026893">
    <property type="protein sequence ID" value="KAK8765895.1"/>
    <property type="molecule type" value="Genomic_DNA"/>
</dbReference>
<name>A0AAQ4DTV5_AMBAM</name>
<evidence type="ECO:0000313" key="3">
    <source>
        <dbReference type="Proteomes" id="UP001321473"/>
    </source>
</evidence>
<dbReference type="SUPFAM" id="SSF55486">
    <property type="entry name" value="Metalloproteases ('zincins'), catalytic domain"/>
    <property type="match status" value="1"/>
</dbReference>
<feature type="chain" id="PRO_5042828850" description="Secreted metalloprotease" evidence="1">
    <location>
        <begin position="22"/>
        <end position="380"/>
    </location>
</feature>
<evidence type="ECO:0000313" key="2">
    <source>
        <dbReference type="EMBL" id="KAK8765895.1"/>
    </source>
</evidence>
<dbReference type="AlphaFoldDB" id="A0AAQ4DTV5"/>
<evidence type="ECO:0000256" key="1">
    <source>
        <dbReference type="SAM" id="SignalP"/>
    </source>
</evidence>
<keyword evidence="1" id="KW-0732">Signal</keyword>
<accession>A0AAQ4DTV5</accession>
<keyword evidence="3" id="KW-1185">Reference proteome</keyword>
<sequence length="380" mass="42647">MGLRAALAAFAVCCLLALAASAPTVFDTETEVYPDVQFFDDGAVLLQITDQYEMMLHQNSVLPPRVLIRTFENGEPVDKIMRTTKIRKDTFTDDHGAATVMIRRNRDTNRTTVVLLSNNATLADDIETNEVTKRDMENRTLSIRPEVVIISDSMHNRNFKTRGDLIRYIGIFMNAVNLRYATATGIDIQMKLTAIVVSTPDQETYIKYAGNYVNADQTIAGLTLRLASGYIPGNFDMAYLLTGRGSHNCLVEEFNYPLKLDKRLPGEALKPIDYCRIRFPEIPYVWTDGDIRLNADIVYQNFANGTNRSFVAVVAGQELYDGNDLVHILQDLAEAQLSVSPSQQQNDELERMDDEETEECSFKDIGCQAFPPGPMGAWED</sequence>
<dbReference type="Gene3D" id="3.40.390.10">
    <property type="entry name" value="Collagenase (Catalytic Domain)"/>
    <property type="match status" value="1"/>
</dbReference>
<evidence type="ECO:0008006" key="4">
    <source>
        <dbReference type="Google" id="ProtNLM"/>
    </source>
</evidence>
<organism evidence="2 3">
    <name type="scientific">Amblyomma americanum</name>
    <name type="common">Lone star tick</name>
    <dbReference type="NCBI Taxonomy" id="6943"/>
    <lineage>
        <taxon>Eukaryota</taxon>
        <taxon>Metazoa</taxon>
        <taxon>Ecdysozoa</taxon>
        <taxon>Arthropoda</taxon>
        <taxon>Chelicerata</taxon>
        <taxon>Arachnida</taxon>
        <taxon>Acari</taxon>
        <taxon>Parasitiformes</taxon>
        <taxon>Ixodida</taxon>
        <taxon>Ixodoidea</taxon>
        <taxon>Ixodidae</taxon>
        <taxon>Amblyomminae</taxon>
        <taxon>Amblyomma</taxon>
    </lineage>
</organism>